<keyword evidence="4" id="KW-1185">Reference proteome</keyword>
<dbReference type="SUPFAM" id="SSF69349">
    <property type="entry name" value="Phage fibre proteins"/>
    <property type="match status" value="1"/>
</dbReference>
<dbReference type="EMBL" id="NITY01000008">
    <property type="protein sequence ID" value="PHM39813.1"/>
    <property type="molecule type" value="Genomic_DNA"/>
</dbReference>
<organism evidence="2 3">
    <name type="scientific">Xenorhabdus mauleonii</name>
    <dbReference type="NCBI Taxonomy" id="351675"/>
    <lineage>
        <taxon>Bacteria</taxon>
        <taxon>Pseudomonadati</taxon>
        <taxon>Pseudomonadota</taxon>
        <taxon>Gammaproteobacteria</taxon>
        <taxon>Enterobacterales</taxon>
        <taxon>Morganellaceae</taxon>
        <taxon>Xenorhabdus</taxon>
    </lineage>
</organism>
<accession>A0A1I3RD71</accession>
<dbReference type="Proteomes" id="UP000198919">
    <property type="component" value="Unassembled WGS sequence"/>
</dbReference>
<dbReference type="STRING" id="351675.SAMN05421680_10948"/>
<name>A0A1I3RD71_9GAMM</name>
<evidence type="ECO:0000313" key="4">
    <source>
        <dbReference type="Proteomes" id="UP000224607"/>
    </source>
</evidence>
<reference evidence="1 4" key="3">
    <citation type="journal article" date="2017" name="Nat. Microbiol.">
        <title>Natural product diversity associated with the nematode symbionts Photorhabdus and Xenorhabdus.</title>
        <authorList>
            <person name="Tobias N.J."/>
            <person name="Wolff H."/>
            <person name="Djahanschiri B."/>
            <person name="Grundmann F."/>
            <person name="Kronenwerth M."/>
            <person name="Shi Y.M."/>
            <person name="Simonyi S."/>
            <person name="Grun P."/>
            <person name="Shapiro-Ilan D."/>
            <person name="Pidot S.J."/>
            <person name="Stinear T.P."/>
            <person name="Ebersberger I."/>
            <person name="Bode H.B."/>
        </authorList>
    </citation>
    <scope>NUCLEOTIDE SEQUENCE [LARGE SCALE GENOMIC DNA]</scope>
    <source>
        <strain evidence="1 4">DSM 17908</strain>
    </source>
</reference>
<evidence type="ECO:0000313" key="3">
    <source>
        <dbReference type="Proteomes" id="UP000198919"/>
    </source>
</evidence>
<evidence type="ECO:0000313" key="1">
    <source>
        <dbReference type="EMBL" id="PHM39813.1"/>
    </source>
</evidence>
<sequence length="639" mass="70575">MKPINRLYLSGDETHLVDANLMLELSSCGRGFITAETTTDYTGKLVRLDVGYTNLMLRWFTGYVERSQPAQNGYQRLFVRELVGVFERQWPCSFQHPTLRQIAAWLQEHSKLTFTLPDAPYMDKPVPHYTHNGTGYQLLGSLGQIFAIEDYVWHQLPDGTVYIGSWAHSMFAEKPVEIPNEFSKSQSAGNSMTIPMIQSLRPGFVVNQHRLNKVNLVNESMTITWLPKGQTENKTPAQRQIDAAYPELSAGLHLPKFARIEAHTESTASGDISDRFRPRYAVDVQLLGDDGKDAAVPVYKAVPLPLPMAGGESGMFQYPPIGTIVEIAFEGGRPDKPFIRQTLSHGNTLPDIKPGEQLQQQRAEVSQRVTQEGSWIRQTDQTINESSMHREVKADTETRNVVARDSTVQATDKTTVLGTSTLQAGAVQHMAAGDYCVAANSNYLACVGNDANVEVGQKLIEKVGLLKQSISGGKQEIIAPVVWVGSEQLNVMALMLETLDVVKELAELTAAHTHQNTDGPKNASAIRNTVSNSDGLKQKYSPVIGENVSDFGSTVETNPVSEEDNTDESNVTVPERALFSHKFTLKHQGNVCQDIAYGVETDEGLIEGICQTSGMTKQFDTQEEGNLEVKYLFQTKIGI</sequence>
<dbReference type="InterPro" id="IPR037026">
    <property type="entry name" value="Vgr_OB-fold_dom_sf"/>
</dbReference>
<gene>
    <name evidence="2" type="ORF">SAMN05421680_10948</name>
    <name evidence="1" type="ORF">Xmau_02413</name>
</gene>
<reference evidence="3" key="2">
    <citation type="submission" date="2016-10" db="EMBL/GenBank/DDBJ databases">
        <authorList>
            <person name="Varghese N."/>
            <person name="Submissions S."/>
        </authorList>
    </citation>
    <scope>NUCLEOTIDE SEQUENCE [LARGE SCALE GENOMIC DNA]</scope>
    <source>
        <strain evidence="3">DSM 17908</strain>
    </source>
</reference>
<dbReference type="Gene3D" id="2.40.50.230">
    <property type="entry name" value="Gp5 N-terminal domain"/>
    <property type="match status" value="1"/>
</dbReference>
<dbReference type="AlphaFoldDB" id="A0A1I3RD71"/>
<dbReference type="SUPFAM" id="SSF69255">
    <property type="entry name" value="gp5 N-terminal domain-like"/>
    <property type="match status" value="1"/>
</dbReference>
<protein>
    <submittedName>
        <fullName evidence="1">Protein phage</fullName>
    </submittedName>
</protein>
<dbReference type="Proteomes" id="UP000224607">
    <property type="component" value="Unassembled WGS sequence"/>
</dbReference>
<proteinExistence type="predicted"/>
<dbReference type="EMBL" id="FORG01000009">
    <property type="protein sequence ID" value="SFJ43267.1"/>
    <property type="molecule type" value="Genomic_DNA"/>
</dbReference>
<evidence type="ECO:0000313" key="2">
    <source>
        <dbReference type="EMBL" id="SFJ43267.1"/>
    </source>
</evidence>
<dbReference type="RefSeq" id="WP_244590628.1">
    <property type="nucleotide sequence ID" value="NZ_CAWNQB010000078.1"/>
</dbReference>
<reference evidence="2" key="1">
    <citation type="submission" date="2016-10" db="EMBL/GenBank/DDBJ databases">
        <authorList>
            <person name="de Groot N.N."/>
        </authorList>
    </citation>
    <scope>NUCLEOTIDE SEQUENCE [LARGE SCALE GENOMIC DNA]</scope>
    <source>
        <strain evidence="2">DSM 17908</strain>
    </source>
</reference>